<evidence type="ECO:0000313" key="4">
    <source>
        <dbReference type="Proteomes" id="UP000321580"/>
    </source>
</evidence>
<feature type="signal peptide" evidence="1">
    <location>
        <begin position="1"/>
        <end position="20"/>
    </location>
</feature>
<organism evidence="3 4">
    <name type="scientific">Phaeodactylibacter luteus</name>
    <dbReference type="NCBI Taxonomy" id="1564516"/>
    <lineage>
        <taxon>Bacteria</taxon>
        <taxon>Pseudomonadati</taxon>
        <taxon>Bacteroidota</taxon>
        <taxon>Saprospiria</taxon>
        <taxon>Saprospirales</taxon>
        <taxon>Haliscomenobacteraceae</taxon>
        <taxon>Phaeodactylibacter</taxon>
    </lineage>
</organism>
<dbReference type="PANTHER" id="PTHR35399">
    <property type="entry name" value="SLR8030 PROTEIN"/>
    <property type="match status" value="1"/>
</dbReference>
<dbReference type="AlphaFoldDB" id="A0A5C6RG95"/>
<dbReference type="RefSeq" id="WP_147169368.1">
    <property type="nucleotide sequence ID" value="NZ_VOOR01000068.1"/>
</dbReference>
<evidence type="ECO:0000256" key="1">
    <source>
        <dbReference type="SAM" id="SignalP"/>
    </source>
</evidence>
<feature type="domain" description="Secretion system C-terminal sorting" evidence="2">
    <location>
        <begin position="569"/>
        <end position="629"/>
    </location>
</feature>
<sequence>MKKAVLSLLFCGFCAVAVQAQQTIFSEEIDIPAGYITDEVLMPPSPLSMQVLFVGGVDLVQTTPTYGYEAGIAYAKEWHDFIGFTPDETGESLGWVSVNHEMIYQDNRIGDGGGMTVFRVERDPITGLLNVVDQELEDGRAGKFFNVDFVNTVGETGMNCGGITSVVDGRIWTAEEWFRSNNGSIYNGGFSGTAGSGAYPKSPGGAENQGVRDTSNYLISSDIEGFDGLEVKKFENFNWMVEIDPRQAKAIRKQYNFGRQGFEGGAVSLDNKTIYLGVDATPAFWCKFVADEPGDFTQGKLYVYKHDLPEKWVEVDNTDPQKMLNFADEAVAAQGTMYNRVEWVAIDPATGKIFWTETGRDKPGSRWADENAAGAVHDPYHMERAIGKGLDSPNSSDYPDYYGRVWVYDPAIDSNYVWIEGGPEWDEETSPSEADYFSKHLSNPDGLNVMTIDGQSFLVICEDLNGRSYGRVPAGVANSTCELWLLDLSIDNPSVDDLIRISAVPRGAEVTGAQPTSDGKSLLVNSQHPSSANPFPFNHSLTYAIHGFDQVTLTNLQEPEFGEVEGLQIFPNPTTRKVFLSKASDLAIYDANGQRLKVFRNTSEVDVSNLPAGAYFLQTAEGETKKLIVE</sequence>
<keyword evidence="1" id="KW-0732">Signal</keyword>
<gene>
    <name evidence="3" type="ORF">FRY97_19860</name>
</gene>
<dbReference type="Pfam" id="PF18962">
    <property type="entry name" value="Por_Secre_tail"/>
    <property type="match status" value="1"/>
</dbReference>
<name>A0A5C6RG95_9BACT</name>
<dbReference type="Pfam" id="PF05787">
    <property type="entry name" value="PhoX"/>
    <property type="match status" value="1"/>
</dbReference>
<dbReference type="EMBL" id="VOOR01000068">
    <property type="protein sequence ID" value="TXB61291.1"/>
    <property type="molecule type" value="Genomic_DNA"/>
</dbReference>
<evidence type="ECO:0000259" key="2">
    <source>
        <dbReference type="Pfam" id="PF18962"/>
    </source>
</evidence>
<feature type="chain" id="PRO_5022807422" evidence="1">
    <location>
        <begin position="21"/>
        <end position="630"/>
    </location>
</feature>
<dbReference type="PANTHER" id="PTHR35399:SF2">
    <property type="entry name" value="DUF839 DOMAIN-CONTAINING PROTEIN"/>
    <property type="match status" value="1"/>
</dbReference>
<comment type="caution">
    <text evidence="3">The sequence shown here is derived from an EMBL/GenBank/DDBJ whole genome shotgun (WGS) entry which is preliminary data.</text>
</comment>
<dbReference type="NCBIfam" id="TIGR04183">
    <property type="entry name" value="Por_Secre_tail"/>
    <property type="match status" value="1"/>
</dbReference>
<reference evidence="3 4" key="1">
    <citation type="submission" date="2019-08" db="EMBL/GenBank/DDBJ databases">
        <title>Genome of Phaeodactylibacter luteus.</title>
        <authorList>
            <person name="Bowman J.P."/>
        </authorList>
    </citation>
    <scope>NUCLEOTIDE SEQUENCE [LARGE SCALE GENOMIC DNA]</scope>
    <source>
        <strain evidence="3 4">KCTC 42180</strain>
    </source>
</reference>
<accession>A0A5C6RG95</accession>
<keyword evidence="4" id="KW-1185">Reference proteome</keyword>
<dbReference type="InterPro" id="IPR026444">
    <property type="entry name" value="Secre_tail"/>
</dbReference>
<evidence type="ECO:0000313" key="3">
    <source>
        <dbReference type="EMBL" id="TXB61291.1"/>
    </source>
</evidence>
<proteinExistence type="predicted"/>
<protein>
    <submittedName>
        <fullName evidence="3">DUF839 domain-containing protein</fullName>
    </submittedName>
</protein>
<dbReference type="OrthoDB" id="9801383at2"/>
<dbReference type="Proteomes" id="UP000321580">
    <property type="component" value="Unassembled WGS sequence"/>
</dbReference>
<dbReference type="InterPro" id="IPR008557">
    <property type="entry name" value="PhoX"/>
</dbReference>